<evidence type="ECO:0000256" key="1">
    <source>
        <dbReference type="SAM" id="Phobius"/>
    </source>
</evidence>
<feature type="transmembrane region" description="Helical" evidence="1">
    <location>
        <begin position="12"/>
        <end position="31"/>
    </location>
</feature>
<feature type="transmembrane region" description="Helical" evidence="1">
    <location>
        <begin position="225"/>
        <end position="249"/>
    </location>
</feature>
<accession>A0ABT2GXG7</accession>
<feature type="transmembrane region" description="Helical" evidence="1">
    <location>
        <begin position="51"/>
        <end position="67"/>
    </location>
</feature>
<keyword evidence="1" id="KW-1133">Transmembrane helix</keyword>
<gene>
    <name evidence="2" type="ORF">N1027_17855</name>
</gene>
<keyword evidence="1" id="KW-0472">Membrane</keyword>
<sequence>MSTTLQRTYRNLRLGIAGTVVLIGVAVAIISVKEGILVSVSAYYYTPARNVLVGALITASFAMLALSGQGIQRVLLDAAALFAPIIALVPTLLAPGRVPGTPYRCGPGLTCVPDAVLPEVELGVWTYLVFGTLVLVVAIVVASVRVAREGRVVVRTVAPSFAIAFVVLISVLLGWLLAPDVFLASAHLVSAVIFFGLIAAVAVANAFDPVDPRERRPPRWLRVGYWIVAAALVVDLAAIIAVVGFGLTLEVTPSPLFVGEAIALALFVAFWVLQSVQKWNADDPRVLVAQDLPAKSR</sequence>
<feature type="transmembrane region" description="Helical" evidence="1">
    <location>
        <begin position="156"/>
        <end position="178"/>
    </location>
</feature>
<evidence type="ECO:0000313" key="3">
    <source>
        <dbReference type="Proteomes" id="UP001165584"/>
    </source>
</evidence>
<feature type="transmembrane region" description="Helical" evidence="1">
    <location>
        <begin position="124"/>
        <end position="144"/>
    </location>
</feature>
<reference evidence="2" key="1">
    <citation type="submission" date="2022-08" db="EMBL/GenBank/DDBJ databases">
        <authorList>
            <person name="Deng Y."/>
            <person name="Han X.-F."/>
            <person name="Zhang Y.-Q."/>
        </authorList>
    </citation>
    <scope>NUCLEOTIDE SEQUENCE</scope>
    <source>
        <strain evidence="2">CPCC 205763</strain>
    </source>
</reference>
<name>A0ABT2GXG7_9MICO</name>
<dbReference type="EMBL" id="JANLCM010000002">
    <property type="protein sequence ID" value="MCS5720000.1"/>
    <property type="molecule type" value="Genomic_DNA"/>
</dbReference>
<proteinExistence type="predicted"/>
<keyword evidence="3" id="KW-1185">Reference proteome</keyword>
<feature type="transmembrane region" description="Helical" evidence="1">
    <location>
        <begin position="184"/>
        <end position="204"/>
    </location>
</feature>
<dbReference type="RefSeq" id="WP_259509680.1">
    <property type="nucleotide sequence ID" value="NZ_JANLCM010000002.1"/>
</dbReference>
<protein>
    <submittedName>
        <fullName evidence="2">Uncharacterized protein</fullName>
    </submittedName>
</protein>
<dbReference type="Proteomes" id="UP001165584">
    <property type="component" value="Unassembled WGS sequence"/>
</dbReference>
<evidence type="ECO:0000313" key="2">
    <source>
        <dbReference type="EMBL" id="MCS5720000.1"/>
    </source>
</evidence>
<organism evidence="2 3">
    <name type="scientific">Herbiconiux aconitum</name>
    <dbReference type="NCBI Taxonomy" id="2970913"/>
    <lineage>
        <taxon>Bacteria</taxon>
        <taxon>Bacillati</taxon>
        <taxon>Actinomycetota</taxon>
        <taxon>Actinomycetes</taxon>
        <taxon>Micrococcales</taxon>
        <taxon>Microbacteriaceae</taxon>
        <taxon>Herbiconiux</taxon>
    </lineage>
</organism>
<keyword evidence="1" id="KW-0812">Transmembrane</keyword>
<feature type="transmembrane region" description="Helical" evidence="1">
    <location>
        <begin position="255"/>
        <end position="273"/>
    </location>
</feature>
<feature type="transmembrane region" description="Helical" evidence="1">
    <location>
        <begin position="74"/>
        <end position="94"/>
    </location>
</feature>
<comment type="caution">
    <text evidence="2">The sequence shown here is derived from an EMBL/GenBank/DDBJ whole genome shotgun (WGS) entry which is preliminary data.</text>
</comment>